<evidence type="ECO:0000256" key="10">
    <source>
        <dbReference type="ARBA" id="ARBA00022630"/>
    </source>
</evidence>
<keyword evidence="9" id="KW-0963">Cytoplasm</keyword>
<evidence type="ECO:0000256" key="5">
    <source>
        <dbReference type="ARBA" id="ARBA00006749"/>
    </source>
</evidence>
<keyword evidence="13" id="KW-0548">Nucleotidyltransferase</keyword>
<dbReference type="Proteomes" id="UP000887568">
    <property type="component" value="Unplaced"/>
</dbReference>
<dbReference type="EC" id="2.7.7.2" evidence="7"/>
<evidence type="ECO:0000256" key="12">
    <source>
        <dbReference type="ARBA" id="ARBA00022679"/>
    </source>
</evidence>
<reference evidence="23" key="1">
    <citation type="submission" date="2022-11" db="UniProtKB">
        <authorList>
            <consortium name="EnsemblMetazoa"/>
        </authorList>
    </citation>
    <scope>IDENTIFICATION</scope>
</reference>
<dbReference type="Gene3D" id="3.40.980.10">
    <property type="entry name" value="MoaB/Mog-like domain"/>
    <property type="match status" value="1"/>
</dbReference>
<evidence type="ECO:0000256" key="17">
    <source>
        <dbReference type="ARBA" id="ARBA00031145"/>
    </source>
</evidence>
<feature type="domain" description="MoaB/Mog" evidence="22">
    <location>
        <begin position="43"/>
        <end position="210"/>
    </location>
</feature>
<name>A0A913ZIG6_PATMI</name>
<dbReference type="AlphaFoldDB" id="A0A913ZIG6"/>
<evidence type="ECO:0000256" key="18">
    <source>
        <dbReference type="ARBA" id="ARBA00031676"/>
    </source>
</evidence>
<dbReference type="Gene3D" id="3.40.50.620">
    <property type="entry name" value="HUPs"/>
    <property type="match status" value="1"/>
</dbReference>
<comment type="catalytic activity">
    <reaction evidence="20">
        <text>FMN + ATP + H(+) = FAD + diphosphate</text>
        <dbReference type="Rhea" id="RHEA:17237"/>
        <dbReference type="ChEBI" id="CHEBI:15378"/>
        <dbReference type="ChEBI" id="CHEBI:30616"/>
        <dbReference type="ChEBI" id="CHEBI:33019"/>
        <dbReference type="ChEBI" id="CHEBI:57692"/>
        <dbReference type="ChEBI" id="CHEBI:58210"/>
        <dbReference type="EC" id="2.7.7.2"/>
    </reaction>
</comment>
<dbReference type="Pfam" id="PF01507">
    <property type="entry name" value="PAPS_reduct"/>
    <property type="match status" value="2"/>
</dbReference>
<sequence length="537" mass="61046">MYSFARLFRQSASLRRLTVLSNQLQADRMSGLAMANNSRQTAGILIIGDEILKGHTQDTNSYFLCKELYDLGVKVERVLVIGDDLPTIADEIAKFSSSYTHVLTSGGIGPTHDDITFEGVAKAFDEPIHAHPELVKLCRHYFGKDKELDSPELKMAHVPKSARLVYGINQKTGEPNPYPLVCVRNVYVFPGIPKLLRRAFMSLKKELFQHLESSFHMREIYMNRSEMDVADILNNFNATYKDTVLLGSYPEIDHSYFKVKLTLETNSKETVDKAHRELLQMLPKEFIVSYEKDPAGNSAQRLQQLLVAPESAQLACFVGPSVRIIEEALDKYPLSSICLGFNGGKDCTALLHLVYAVIKRKFPKQEEPLQILYVDTKRSFPELETFITESVQRYNLKVLRVTGPIKKALGVLKQQNPQIQAVFMGTRQSDPYADSLGAFAMTDSDWPQYMRVNPMLQWSYHDVWEFLRTLFVPYCRIYDKGYTSVGSKEGTDPNPALRYINSRGEVCYHPAYMLQDGTDERTGRKRSVSQSLDNQTQ</sequence>
<comment type="pathway">
    <text evidence="4">Cofactor biosynthesis; FAD biosynthesis; FAD from FMN: step 1/1.</text>
</comment>
<evidence type="ECO:0000256" key="4">
    <source>
        <dbReference type="ARBA" id="ARBA00004726"/>
    </source>
</evidence>
<organism evidence="23 24">
    <name type="scientific">Patiria miniata</name>
    <name type="common">Bat star</name>
    <name type="synonym">Asterina miniata</name>
    <dbReference type="NCBI Taxonomy" id="46514"/>
    <lineage>
        <taxon>Eukaryota</taxon>
        <taxon>Metazoa</taxon>
        <taxon>Echinodermata</taxon>
        <taxon>Eleutherozoa</taxon>
        <taxon>Asterozoa</taxon>
        <taxon>Asteroidea</taxon>
        <taxon>Valvatacea</taxon>
        <taxon>Valvatida</taxon>
        <taxon>Asterinidae</taxon>
        <taxon>Patiria</taxon>
    </lineage>
</organism>
<comment type="function">
    <text evidence="2">Catalyzes the adenylation of flavin mononucleotide (FMN) to form flavin adenine dinucleotide (FAD) coenzyme.</text>
</comment>
<evidence type="ECO:0000313" key="24">
    <source>
        <dbReference type="Proteomes" id="UP000887568"/>
    </source>
</evidence>
<evidence type="ECO:0000256" key="11">
    <source>
        <dbReference type="ARBA" id="ARBA00022643"/>
    </source>
</evidence>
<dbReference type="RefSeq" id="XP_038051174.1">
    <property type="nucleotide sequence ID" value="XM_038195246.1"/>
</dbReference>
<comment type="subcellular location">
    <subcellularLocation>
        <location evidence="3">Cytoplasm</location>
    </subcellularLocation>
</comment>
<evidence type="ECO:0000256" key="1">
    <source>
        <dbReference type="ARBA" id="ARBA00001946"/>
    </source>
</evidence>
<evidence type="ECO:0000256" key="20">
    <source>
        <dbReference type="ARBA" id="ARBA00049494"/>
    </source>
</evidence>
<dbReference type="SMART" id="SM00852">
    <property type="entry name" value="MoCF_biosynth"/>
    <property type="match status" value="1"/>
</dbReference>
<evidence type="ECO:0000256" key="21">
    <source>
        <dbReference type="SAM" id="MobiDB-lite"/>
    </source>
</evidence>
<protein>
    <recommendedName>
        <fullName evidence="8">FAD synthase</fullName>
        <ecNumber evidence="7">2.7.7.2</ecNumber>
    </recommendedName>
    <alternativeName>
        <fullName evidence="17">FAD pyrophosphorylase</fullName>
    </alternativeName>
    <alternativeName>
        <fullName evidence="19">FMN adenylyltransferase</fullName>
    </alternativeName>
    <alternativeName>
        <fullName evidence="18">Flavin adenine dinucleotide synthase</fullName>
    </alternativeName>
</protein>
<evidence type="ECO:0000256" key="16">
    <source>
        <dbReference type="ARBA" id="ARBA00022840"/>
    </source>
</evidence>
<keyword evidence="16" id="KW-0067">ATP-binding</keyword>
<dbReference type="OrthoDB" id="270728at2759"/>
<dbReference type="GO" id="GO:0005737">
    <property type="term" value="C:cytoplasm"/>
    <property type="evidence" value="ECO:0007669"/>
    <property type="project" value="UniProtKB-SubCell"/>
</dbReference>
<evidence type="ECO:0000256" key="7">
    <source>
        <dbReference type="ARBA" id="ARBA00012393"/>
    </source>
</evidence>
<dbReference type="GO" id="GO:0003919">
    <property type="term" value="F:FMN adenylyltransferase activity"/>
    <property type="evidence" value="ECO:0007669"/>
    <property type="project" value="UniProtKB-EC"/>
</dbReference>
<dbReference type="InterPro" id="IPR036425">
    <property type="entry name" value="MoaB/Mog-like_dom_sf"/>
</dbReference>
<feature type="region of interest" description="Disordered" evidence="21">
    <location>
        <begin position="518"/>
        <end position="537"/>
    </location>
</feature>
<proteinExistence type="inferred from homology"/>
<comment type="cofactor">
    <cofactor evidence="1">
        <name>Mg(2+)</name>
        <dbReference type="ChEBI" id="CHEBI:18420"/>
    </cofactor>
</comment>
<dbReference type="CDD" id="cd23948">
    <property type="entry name" value="FAD_synthase"/>
    <property type="match status" value="1"/>
</dbReference>
<dbReference type="InterPro" id="IPR001453">
    <property type="entry name" value="MoaB/Mog_dom"/>
</dbReference>
<keyword evidence="15" id="KW-0274">FAD</keyword>
<dbReference type="PANTHER" id="PTHR23293">
    <property type="entry name" value="FAD SYNTHETASE-RELATED FMN ADENYLYLTRANSFERASE"/>
    <property type="match status" value="1"/>
</dbReference>
<dbReference type="SUPFAM" id="SSF53218">
    <property type="entry name" value="Molybdenum cofactor biosynthesis proteins"/>
    <property type="match status" value="1"/>
</dbReference>
<evidence type="ECO:0000256" key="3">
    <source>
        <dbReference type="ARBA" id="ARBA00004496"/>
    </source>
</evidence>
<evidence type="ECO:0000256" key="9">
    <source>
        <dbReference type="ARBA" id="ARBA00022490"/>
    </source>
</evidence>
<evidence type="ECO:0000256" key="19">
    <source>
        <dbReference type="ARBA" id="ARBA00031871"/>
    </source>
</evidence>
<dbReference type="Pfam" id="PF00994">
    <property type="entry name" value="MoCF_biosynth"/>
    <property type="match status" value="1"/>
</dbReference>
<dbReference type="PANTHER" id="PTHR23293:SF9">
    <property type="entry name" value="FAD SYNTHASE"/>
    <property type="match status" value="1"/>
</dbReference>
<feature type="compositionally biased region" description="Polar residues" evidence="21">
    <location>
        <begin position="528"/>
        <end position="537"/>
    </location>
</feature>
<evidence type="ECO:0000259" key="22">
    <source>
        <dbReference type="SMART" id="SM00852"/>
    </source>
</evidence>
<dbReference type="CDD" id="cd00885">
    <property type="entry name" value="cinA"/>
    <property type="match status" value="1"/>
</dbReference>
<evidence type="ECO:0000256" key="14">
    <source>
        <dbReference type="ARBA" id="ARBA00022741"/>
    </source>
</evidence>
<keyword evidence="14" id="KW-0547">Nucleotide-binding</keyword>
<dbReference type="GeneID" id="119724268"/>
<dbReference type="GO" id="GO:0005524">
    <property type="term" value="F:ATP binding"/>
    <property type="evidence" value="ECO:0007669"/>
    <property type="project" value="UniProtKB-KW"/>
</dbReference>
<evidence type="ECO:0000256" key="15">
    <source>
        <dbReference type="ARBA" id="ARBA00022827"/>
    </source>
</evidence>
<keyword evidence="10" id="KW-0285">Flavoprotein</keyword>
<evidence type="ECO:0000256" key="2">
    <source>
        <dbReference type="ARBA" id="ARBA00003316"/>
    </source>
</evidence>
<dbReference type="OMA" id="NSHFLCK"/>
<comment type="similarity">
    <text evidence="6">In the N-terminal section; belongs to the MoaB/Mog family.</text>
</comment>
<keyword evidence="11" id="KW-0288">FMN</keyword>
<dbReference type="EnsemblMetazoa" id="XM_038195246.1">
    <property type="protein sequence ID" value="XP_038051174.1"/>
    <property type="gene ID" value="LOC119724268"/>
</dbReference>
<dbReference type="SUPFAM" id="SSF52402">
    <property type="entry name" value="Adenine nucleotide alpha hydrolases-like"/>
    <property type="match status" value="1"/>
</dbReference>
<accession>A0A913ZIG6</accession>
<evidence type="ECO:0000313" key="23">
    <source>
        <dbReference type="EnsemblMetazoa" id="XP_038051174.1"/>
    </source>
</evidence>
<dbReference type="GO" id="GO:0006747">
    <property type="term" value="P:FAD biosynthetic process"/>
    <property type="evidence" value="ECO:0007669"/>
    <property type="project" value="TreeGrafter"/>
</dbReference>
<keyword evidence="12" id="KW-0808">Transferase</keyword>
<dbReference type="FunFam" id="3.40.50.620:FF:000113">
    <property type="entry name" value="FAD synthase"/>
    <property type="match status" value="1"/>
</dbReference>
<dbReference type="InterPro" id="IPR014729">
    <property type="entry name" value="Rossmann-like_a/b/a_fold"/>
</dbReference>
<evidence type="ECO:0000256" key="6">
    <source>
        <dbReference type="ARBA" id="ARBA00007589"/>
    </source>
</evidence>
<evidence type="ECO:0000256" key="8">
    <source>
        <dbReference type="ARBA" id="ARBA00015431"/>
    </source>
</evidence>
<dbReference type="InterPro" id="IPR002500">
    <property type="entry name" value="PAPS_reduct_dom"/>
</dbReference>
<evidence type="ECO:0000256" key="13">
    <source>
        <dbReference type="ARBA" id="ARBA00022695"/>
    </source>
</evidence>
<keyword evidence="24" id="KW-1185">Reference proteome</keyword>
<dbReference type="Pfam" id="PF24102">
    <property type="entry name" value="FLAD1_M"/>
    <property type="match status" value="1"/>
</dbReference>
<dbReference type="InterPro" id="IPR056596">
    <property type="entry name" value="FLAD1_M"/>
</dbReference>
<comment type="similarity">
    <text evidence="5">In the C-terminal section; belongs to the PAPS reductase family. FAD1 subfamily.</text>
</comment>